<dbReference type="InterPro" id="IPR000566">
    <property type="entry name" value="Lipocln_cytosolic_FA-bd_dom"/>
</dbReference>
<accession>A0ABR7YG24</accession>
<comment type="caution">
    <text evidence="4">The sequence shown here is derived from an EMBL/GenBank/DDBJ whole genome shotgun (WGS) entry which is preliminary data.</text>
</comment>
<dbReference type="CDD" id="cd19438">
    <property type="entry name" value="lipocalin_Blc-like"/>
    <property type="match status" value="1"/>
</dbReference>
<dbReference type="EMBL" id="JACOIJ010000023">
    <property type="protein sequence ID" value="MBD1430270.1"/>
    <property type="molecule type" value="Genomic_DNA"/>
</dbReference>
<evidence type="ECO:0000259" key="3">
    <source>
        <dbReference type="Pfam" id="PF08212"/>
    </source>
</evidence>
<sequence>MSKKIFYQIAKLLGIACLFATFSCRSIPKGASVVSDFDANKYVGTWYEIAQIDFKYERNLNNTAAQYSLKDNGDIKVVNSGYNYVKDKWKKREGNAKFREEKTKGALKVSFFGPFYSGYNIFALDKDYKYALIGGKNYDYLWILSREKTIPNSIKEQYLKIATNIGYDVNDLIWIDHDKENPYVK</sequence>
<comment type="similarity">
    <text evidence="1 2">Belongs to the calycin superfamily. Lipocalin family.</text>
</comment>
<dbReference type="PIRSF" id="PIRSF036893">
    <property type="entry name" value="Lipocalin_ApoD"/>
    <property type="match status" value="1"/>
</dbReference>
<evidence type="ECO:0000313" key="5">
    <source>
        <dbReference type="Proteomes" id="UP000651271"/>
    </source>
</evidence>
<gene>
    <name evidence="4" type="ORF">H8B04_11945</name>
</gene>
<dbReference type="InterPro" id="IPR022271">
    <property type="entry name" value="Lipocalin_ApoD"/>
</dbReference>
<evidence type="ECO:0000313" key="4">
    <source>
        <dbReference type="EMBL" id="MBD1430270.1"/>
    </source>
</evidence>
<dbReference type="PANTHER" id="PTHR10612">
    <property type="entry name" value="APOLIPOPROTEIN D"/>
    <property type="match status" value="1"/>
</dbReference>
<dbReference type="PROSITE" id="PS00213">
    <property type="entry name" value="LIPOCALIN"/>
    <property type="match status" value="1"/>
</dbReference>
<proteinExistence type="inferred from homology"/>
<evidence type="ECO:0000256" key="2">
    <source>
        <dbReference type="PIRNR" id="PIRNR036893"/>
    </source>
</evidence>
<dbReference type="PANTHER" id="PTHR10612:SF34">
    <property type="entry name" value="APOLIPOPROTEIN D"/>
    <property type="match status" value="1"/>
</dbReference>
<name>A0ABR7YG24_9SPHI</name>
<dbReference type="SUPFAM" id="SSF50814">
    <property type="entry name" value="Lipocalins"/>
    <property type="match status" value="1"/>
</dbReference>
<dbReference type="Proteomes" id="UP000651271">
    <property type="component" value="Unassembled WGS sequence"/>
</dbReference>
<dbReference type="InterPro" id="IPR002446">
    <property type="entry name" value="Lipocalin_bac"/>
</dbReference>
<dbReference type="RefSeq" id="WP_190302500.1">
    <property type="nucleotide sequence ID" value="NZ_JACOIJ010000023.1"/>
</dbReference>
<dbReference type="PRINTS" id="PR01171">
    <property type="entry name" value="BCTLIPOCALIN"/>
</dbReference>
<reference evidence="4 5" key="1">
    <citation type="submission" date="2020-08" db="EMBL/GenBank/DDBJ databases">
        <title>Sphingobacterium sp. DN04309 isolated from aquaculture water.</title>
        <authorList>
            <person name="Zhang M."/>
        </authorList>
    </citation>
    <scope>NUCLEOTIDE SEQUENCE [LARGE SCALE GENOMIC DNA]</scope>
    <source>
        <strain evidence="4 5">DN04309</strain>
    </source>
</reference>
<dbReference type="InterPro" id="IPR047202">
    <property type="entry name" value="Lipocalin_Blc-like_dom"/>
</dbReference>
<dbReference type="Gene3D" id="2.40.128.20">
    <property type="match status" value="1"/>
</dbReference>
<dbReference type="InterPro" id="IPR012674">
    <property type="entry name" value="Calycin"/>
</dbReference>
<protein>
    <submittedName>
        <fullName evidence="4">Lipocalin family protein</fullName>
    </submittedName>
</protein>
<dbReference type="PROSITE" id="PS51257">
    <property type="entry name" value="PROKAR_LIPOPROTEIN"/>
    <property type="match status" value="1"/>
</dbReference>
<dbReference type="InterPro" id="IPR022272">
    <property type="entry name" value="Lipocalin_CS"/>
</dbReference>
<keyword evidence="5" id="KW-1185">Reference proteome</keyword>
<feature type="domain" description="Lipocalin/cytosolic fatty-acid binding" evidence="3">
    <location>
        <begin position="38"/>
        <end position="175"/>
    </location>
</feature>
<dbReference type="Pfam" id="PF08212">
    <property type="entry name" value="Lipocalin_2"/>
    <property type="match status" value="1"/>
</dbReference>
<organism evidence="4 5">
    <name type="scientific">Sphingobacterium litopenaei</name>
    <dbReference type="NCBI Taxonomy" id="2763500"/>
    <lineage>
        <taxon>Bacteria</taxon>
        <taxon>Pseudomonadati</taxon>
        <taxon>Bacteroidota</taxon>
        <taxon>Sphingobacteriia</taxon>
        <taxon>Sphingobacteriales</taxon>
        <taxon>Sphingobacteriaceae</taxon>
        <taxon>Sphingobacterium</taxon>
    </lineage>
</organism>
<evidence type="ECO:0000256" key="1">
    <source>
        <dbReference type="ARBA" id="ARBA00006889"/>
    </source>
</evidence>